<keyword evidence="3" id="KW-0853">WD repeat</keyword>
<dbReference type="PANTHER" id="PTHR11024">
    <property type="entry name" value="NUCLEAR PORE COMPLEX PROTEIN SEC13 / SEH1 FAMILY MEMBER"/>
    <property type="match status" value="1"/>
</dbReference>
<dbReference type="GO" id="GO:0035859">
    <property type="term" value="C:Seh1-associated complex"/>
    <property type="evidence" value="ECO:0007669"/>
    <property type="project" value="TreeGrafter"/>
</dbReference>
<dbReference type="Gene3D" id="2.130.10.10">
    <property type="entry name" value="YVTN repeat-like/Quinoprotein amine dehydrogenase"/>
    <property type="match status" value="1"/>
</dbReference>
<dbReference type="GO" id="GO:1904263">
    <property type="term" value="P:positive regulation of TORC1 signaling"/>
    <property type="evidence" value="ECO:0007669"/>
    <property type="project" value="TreeGrafter"/>
</dbReference>
<keyword evidence="7" id="KW-1185">Reference proteome</keyword>
<evidence type="ECO:0000256" key="2">
    <source>
        <dbReference type="ARBA" id="ARBA00022448"/>
    </source>
</evidence>
<evidence type="ECO:0000256" key="3">
    <source>
        <dbReference type="ARBA" id="ARBA00022574"/>
    </source>
</evidence>
<evidence type="ECO:0000256" key="1">
    <source>
        <dbReference type="ARBA" id="ARBA00004259"/>
    </source>
</evidence>
<sequence length="315" mass="34387">MNSRGTHTAIVTPEAMLVIYSRPREDATRWSREVRIPLVSRSPTGLLAWANEEFGYILAAGTGEGIVKVFELRRPLKLAGGGEQLDSQQPEWSLAQSLDLRSERGMLDLCFAPYQFGLMLAVACGDGRVDVFAPRRLLPAEGWEVKHRITLPEGFGDACQLAWRPYSDGVPQMMAVGGSGGLSVFSYRRERMGWESACHAEGGVMGLDWAPSLGKPLELIATFGAGQDVTVWRLRRGEGGEGLELEATAVLRHTAGVSKVRWDMLGVSLAASTEKNEVWVWSKGAGWEWECRRKIVGVEAGGGRGIEDTAAQAWA</sequence>
<organism evidence="6 7">
    <name type="scientific">Ostreobium quekettii</name>
    <dbReference type="NCBI Taxonomy" id="121088"/>
    <lineage>
        <taxon>Eukaryota</taxon>
        <taxon>Viridiplantae</taxon>
        <taxon>Chlorophyta</taxon>
        <taxon>core chlorophytes</taxon>
        <taxon>Ulvophyceae</taxon>
        <taxon>TCBD clade</taxon>
        <taxon>Bryopsidales</taxon>
        <taxon>Ostreobineae</taxon>
        <taxon>Ostreobiaceae</taxon>
        <taxon>Ostreobium</taxon>
    </lineage>
</organism>
<reference evidence="6" key="1">
    <citation type="submission" date="2020-12" db="EMBL/GenBank/DDBJ databases">
        <authorList>
            <person name="Iha C."/>
        </authorList>
    </citation>
    <scope>NUCLEOTIDE SEQUENCE</scope>
</reference>
<keyword evidence="4" id="KW-0677">Repeat</keyword>
<evidence type="ECO:0000313" key="7">
    <source>
        <dbReference type="Proteomes" id="UP000708148"/>
    </source>
</evidence>
<dbReference type="GO" id="GO:0034198">
    <property type="term" value="P:cellular response to amino acid starvation"/>
    <property type="evidence" value="ECO:0007669"/>
    <property type="project" value="TreeGrafter"/>
</dbReference>
<evidence type="ECO:0000256" key="4">
    <source>
        <dbReference type="ARBA" id="ARBA00022737"/>
    </source>
</evidence>
<dbReference type="InterPro" id="IPR015943">
    <property type="entry name" value="WD40/YVTN_repeat-like_dom_sf"/>
</dbReference>
<protein>
    <submittedName>
        <fullName evidence="6">Uncharacterized protein</fullName>
    </submittedName>
</protein>
<dbReference type="EMBL" id="CAJHUC010001807">
    <property type="protein sequence ID" value="CAD7702385.1"/>
    <property type="molecule type" value="Genomic_DNA"/>
</dbReference>
<dbReference type="GO" id="GO:0031080">
    <property type="term" value="C:nuclear pore outer ring"/>
    <property type="evidence" value="ECO:0007669"/>
    <property type="project" value="TreeGrafter"/>
</dbReference>
<dbReference type="AlphaFoldDB" id="A0A8S1JAH9"/>
<dbReference type="InterPro" id="IPR036322">
    <property type="entry name" value="WD40_repeat_dom_sf"/>
</dbReference>
<name>A0A8S1JAH9_9CHLO</name>
<evidence type="ECO:0000256" key="5">
    <source>
        <dbReference type="ARBA" id="ARBA00023242"/>
    </source>
</evidence>
<dbReference type="OrthoDB" id="364224at2759"/>
<comment type="caution">
    <text evidence="6">The sequence shown here is derived from an EMBL/GenBank/DDBJ whole genome shotgun (WGS) entry which is preliminary data.</text>
</comment>
<dbReference type="GO" id="GO:0005198">
    <property type="term" value="F:structural molecule activity"/>
    <property type="evidence" value="ECO:0007669"/>
    <property type="project" value="InterPro"/>
</dbReference>
<proteinExistence type="predicted"/>
<keyword evidence="2" id="KW-0813">Transport</keyword>
<dbReference type="Proteomes" id="UP000708148">
    <property type="component" value="Unassembled WGS sequence"/>
</dbReference>
<accession>A0A8S1JAH9</accession>
<dbReference type="PANTHER" id="PTHR11024:SF3">
    <property type="entry name" value="NUCLEOPORIN SEH1"/>
    <property type="match status" value="1"/>
</dbReference>
<dbReference type="SUPFAM" id="SSF50978">
    <property type="entry name" value="WD40 repeat-like"/>
    <property type="match status" value="1"/>
</dbReference>
<evidence type="ECO:0000313" key="6">
    <source>
        <dbReference type="EMBL" id="CAD7702385.1"/>
    </source>
</evidence>
<gene>
    <name evidence="6" type="ORF">OSTQU699_LOCUS7741</name>
</gene>
<comment type="subcellular location">
    <subcellularLocation>
        <location evidence="1">Nucleus envelope</location>
    </subcellularLocation>
</comment>
<keyword evidence="5" id="KW-0539">Nucleus</keyword>
<dbReference type="InterPro" id="IPR037363">
    <property type="entry name" value="Sec13/Seh1_fam"/>
</dbReference>